<protein>
    <submittedName>
        <fullName evidence="2">Uncharacterized protein</fullName>
    </submittedName>
</protein>
<reference evidence="2 3" key="1">
    <citation type="submission" date="2020-05" db="EMBL/GenBank/DDBJ databases">
        <title>WGS assembly of Panicum virgatum.</title>
        <authorList>
            <person name="Lovell J.T."/>
            <person name="Jenkins J."/>
            <person name="Shu S."/>
            <person name="Juenger T.E."/>
            <person name="Schmutz J."/>
        </authorList>
    </citation>
    <scope>NUCLEOTIDE SEQUENCE [LARGE SCALE GENOMIC DNA]</scope>
    <source>
        <strain evidence="3">cv. AP13</strain>
    </source>
</reference>
<name>A0A8T0QUG7_PANVG</name>
<organism evidence="2 3">
    <name type="scientific">Panicum virgatum</name>
    <name type="common">Blackwell switchgrass</name>
    <dbReference type="NCBI Taxonomy" id="38727"/>
    <lineage>
        <taxon>Eukaryota</taxon>
        <taxon>Viridiplantae</taxon>
        <taxon>Streptophyta</taxon>
        <taxon>Embryophyta</taxon>
        <taxon>Tracheophyta</taxon>
        <taxon>Spermatophyta</taxon>
        <taxon>Magnoliopsida</taxon>
        <taxon>Liliopsida</taxon>
        <taxon>Poales</taxon>
        <taxon>Poaceae</taxon>
        <taxon>PACMAD clade</taxon>
        <taxon>Panicoideae</taxon>
        <taxon>Panicodae</taxon>
        <taxon>Paniceae</taxon>
        <taxon>Panicinae</taxon>
        <taxon>Panicum</taxon>
        <taxon>Panicum sect. Hiantes</taxon>
    </lineage>
</organism>
<gene>
    <name evidence="2" type="ORF">PVAP13_6NG056066</name>
</gene>
<keyword evidence="1" id="KW-0812">Transmembrane</keyword>
<keyword evidence="1" id="KW-1133">Transmembrane helix</keyword>
<evidence type="ECO:0000313" key="3">
    <source>
        <dbReference type="Proteomes" id="UP000823388"/>
    </source>
</evidence>
<keyword evidence="3" id="KW-1185">Reference proteome</keyword>
<comment type="caution">
    <text evidence="2">The sequence shown here is derived from an EMBL/GenBank/DDBJ whole genome shotgun (WGS) entry which is preliminary data.</text>
</comment>
<dbReference type="AlphaFoldDB" id="A0A8T0QUG7"/>
<dbReference type="EMBL" id="CM029048">
    <property type="protein sequence ID" value="KAG2576649.1"/>
    <property type="molecule type" value="Genomic_DNA"/>
</dbReference>
<feature type="transmembrane region" description="Helical" evidence="1">
    <location>
        <begin position="37"/>
        <end position="54"/>
    </location>
</feature>
<keyword evidence="1" id="KW-0472">Membrane</keyword>
<dbReference type="Proteomes" id="UP000823388">
    <property type="component" value="Chromosome 6N"/>
</dbReference>
<sequence length="103" mass="12885">MLTNLCYEVQKHRIPDELWLVYKNSRDWRRQFIRRRLNVSYALEIIILMVWSIWTTRNDWVFNNIHPTVQDCKRRFCNEFNLLLHRVKPPKLDEMKVWFALHQ</sequence>
<evidence type="ECO:0000313" key="2">
    <source>
        <dbReference type="EMBL" id="KAG2576649.1"/>
    </source>
</evidence>
<accession>A0A8T0QUG7</accession>
<evidence type="ECO:0000256" key="1">
    <source>
        <dbReference type="SAM" id="Phobius"/>
    </source>
</evidence>
<proteinExistence type="predicted"/>